<name>A0A1H7ULX6_9SPHI</name>
<proteinExistence type="predicted"/>
<dbReference type="PANTHER" id="PTHR40660">
    <property type="entry name" value="5'-PHOSPHATE OXIDASE PUTATIVE DOMAIN-CONTAINING PROTEIN-RELATED"/>
    <property type="match status" value="1"/>
</dbReference>
<keyword evidence="3" id="KW-1185">Reference proteome</keyword>
<accession>A0A1H7ULX6</accession>
<evidence type="ECO:0000313" key="2">
    <source>
        <dbReference type="EMBL" id="SEL97745.1"/>
    </source>
</evidence>
<dbReference type="OrthoDB" id="7867371at2"/>
<dbReference type="STRING" id="332977.SAMN05421740_1186"/>
<dbReference type="Proteomes" id="UP000198916">
    <property type="component" value="Unassembled WGS sequence"/>
</dbReference>
<evidence type="ECO:0000313" key="3">
    <source>
        <dbReference type="Proteomes" id="UP000198916"/>
    </source>
</evidence>
<sequence length="158" mass="17896">MIINQDVEDYINKSVLCWLATVDEDNAPNVSPKEMFAYYNGTTVLIANIASPGSARNIRHNPRVCVSFVDVFVQKGYKLKGTARIVDNTDASYPDKVRFLTDLFTDKFPINEIFEITISKVEPIRAPSYLFFADTTESGQIESAMRRYRVESLRPTDG</sequence>
<dbReference type="SUPFAM" id="SSF50475">
    <property type="entry name" value="FMN-binding split barrel"/>
    <property type="match status" value="1"/>
</dbReference>
<gene>
    <name evidence="2" type="ORF">SAMN05421740_1186</name>
</gene>
<evidence type="ECO:0000259" key="1">
    <source>
        <dbReference type="Pfam" id="PF01243"/>
    </source>
</evidence>
<dbReference type="Gene3D" id="2.30.110.10">
    <property type="entry name" value="Electron Transport, Fmn-binding Protein, Chain A"/>
    <property type="match status" value="1"/>
</dbReference>
<dbReference type="InterPro" id="IPR012349">
    <property type="entry name" value="Split_barrel_FMN-bd"/>
</dbReference>
<protein>
    <recommendedName>
        <fullName evidence="1">Pyridoxamine 5'-phosphate oxidase N-terminal domain-containing protein</fullName>
    </recommendedName>
</protein>
<dbReference type="Pfam" id="PF01243">
    <property type="entry name" value="PNPOx_N"/>
    <property type="match status" value="1"/>
</dbReference>
<dbReference type="PANTHER" id="PTHR40660:SF1">
    <property type="entry name" value="5'-PHOSPHATE OXIDASE PUTATIVE DOMAIN-CONTAINING PROTEIN-RELATED"/>
    <property type="match status" value="1"/>
</dbReference>
<dbReference type="RefSeq" id="WP_090609424.1">
    <property type="nucleotide sequence ID" value="NZ_FNZR01000018.1"/>
</dbReference>
<dbReference type="InterPro" id="IPR011576">
    <property type="entry name" value="Pyridox_Oxase_N"/>
</dbReference>
<reference evidence="3" key="1">
    <citation type="submission" date="2016-10" db="EMBL/GenBank/DDBJ databases">
        <authorList>
            <person name="Varghese N."/>
            <person name="Submissions S."/>
        </authorList>
    </citation>
    <scope>NUCLEOTIDE SEQUENCE [LARGE SCALE GENOMIC DNA]</scope>
    <source>
        <strain evidence="3">Jip14</strain>
    </source>
</reference>
<feature type="domain" description="Pyridoxamine 5'-phosphate oxidase N-terminal" evidence="1">
    <location>
        <begin position="5"/>
        <end position="91"/>
    </location>
</feature>
<organism evidence="2 3">
    <name type="scientific">Parapedobacter koreensis</name>
    <dbReference type="NCBI Taxonomy" id="332977"/>
    <lineage>
        <taxon>Bacteria</taxon>
        <taxon>Pseudomonadati</taxon>
        <taxon>Bacteroidota</taxon>
        <taxon>Sphingobacteriia</taxon>
        <taxon>Sphingobacteriales</taxon>
        <taxon>Sphingobacteriaceae</taxon>
        <taxon>Parapedobacter</taxon>
    </lineage>
</organism>
<dbReference type="EMBL" id="FNZR01000018">
    <property type="protein sequence ID" value="SEL97745.1"/>
    <property type="molecule type" value="Genomic_DNA"/>
</dbReference>
<dbReference type="AlphaFoldDB" id="A0A1H7ULX6"/>